<feature type="coiled-coil region" evidence="5">
    <location>
        <begin position="237"/>
        <end position="264"/>
    </location>
</feature>
<proteinExistence type="inferred from homology"/>
<reference evidence="7" key="1">
    <citation type="submission" date="2021-01" db="EMBL/GenBank/DDBJ databases">
        <authorList>
            <consortium name="Genoscope - CEA"/>
            <person name="William W."/>
        </authorList>
    </citation>
    <scope>NUCLEOTIDE SEQUENCE</scope>
</reference>
<evidence type="ECO:0000256" key="5">
    <source>
        <dbReference type="SAM" id="Coils"/>
    </source>
</evidence>
<dbReference type="InterPro" id="IPR013128">
    <property type="entry name" value="Peptidase_C1A"/>
</dbReference>
<organism evidence="7">
    <name type="scientific">Brassica napus</name>
    <name type="common">Rape</name>
    <dbReference type="NCBI Taxonomy" id="3708"/>
    <lineage>
        <taxon>Eukaryota</taxon>
        <taxon>Viridiplantae</taxon>
        <taxon>Streptophyta</taxon>
        <taxon>Embryophyta</taxon>
        <taxon>Tracheophyta</taxon>
        <taxon>Spermatophyta</taxon>
        <taxon>Magnoliopsida</taxon>
        <taxon>eudicotyledons</taxon>
        <taxon>Gunneridae</taxon>
        <taxon>Pentapetalae</taxon>
        <taxon>rosids</taxon>
        <taxon>malvids</taxon>
        <taxon>Brassicales</taxon>
        <taxon>Brassicaceae</taxon>
        <taxon>Brassiceae</taxon>
        <taxon>Brassica</taxon>
    </lineage>
</organism>
<protein>
    <submittedName>
        <fullName evidence="7">(rape) hypothetical protein</fullName>
    </submittedName>
</protein>
<dbReference type="GO" id="GO:0008234">
    <property type="term" value="F:cysteine-type peptidase activity"/>
    <property type="evidence" value="ECO:0007669"/>
    <property type="project" value="UniProtKB-KW"/>
</dbReference>
<keyword evidence="4" id="KW-0788">Thiol protease</keyword>
<keyword evidence="2" id="KW-0645">Protease</keyword>
<comment type="similarity">
    <text evidence="1">Belongs to the peptidase C1 family.</text>
</comment>
<evidence type="ECO:0000259" key="6">
    <source>
        <dbReference type="SMART" id="SM00645"/>
    </source>
</evidence>
<name>A0A816WYR6_BRANA</name>
<dbReference type="Gene3D" id="3.90.70.10">
    <property type="entry name" value="Cysteine proteinases"/>
    <property type="match status" value="1"/>
</dbReference>
<dbReference type="EMBL" id="HG994356">
    <property type="protein sequence ID" value="CAF2140336.1"/>
    <property type="molecule type" value="Genomic_DNA"/>
</dbReference>
<sequence>MADFDIVELRERYKLVCQGFASIPSDLKREYEEVEGFVQKCLELKEERFTYEDEAKELRDLLNNAATIMGGLAYNIIEEATFKSSTLIGLNAQLDLFKTRLSTCESTFLEFEHSRVLLTDDRVAHLKAHVEDKYALYRDWVRFLHYDNCLCVIQYDQDAPLRELKRDMLRLQHPFRQHLDSLHQKISNNSSLIIQINQLVDQMSKHMETWPTEEHVKDVVEDLRTKVKGYDYVSQSLHTDKNRLNELQESLERLITDVIGLIDRLLDIKKEYDVKLFRIYTIRKEDFHELDAYLFGPRAPKSPQASKFFLEVTKLVPINKLVLLLAAKPISDITIVECRDHIQFAYLKTAEEGDILVTEDQWVKIMGPVKNQLEHDICWAFVTAELVSAVRHIYKYDPTVVEYSCRDLVDFVDHQKRSQEKTKEKSGNKHFCYAHGLRQGFEYVKVNGILREESRPFEADCREEVVTRHGSNLGYIKEVVSLTTVKEVLQTLQNHPVAGCIPVFEPDYGSINDQLYYGPTSPLSRYETMHAISFVGAGGVKEGEKHVNARSSHGVNFGKDGYFKICFQHVIICLTRGHHMRYLEDPVLLPCRFVYPELLSLEKDKEKRRDDTI</sequence>
<keyword evidence="5" id="KW-0175">Coiled coil</keyword>
<dbReference type="GO" id="GO:0006508">
    <property type="term" value="P:proteolysis"/>
    <property type="evidence" value="ECO:0007669"/>
    <property type="project" value="UniProtKB-KW"/>
</dbReference>
<dbReference type="AlphaFoldDB" id="A0A816WYR6"/>
<evidence type="ECO:0000256" key="2">
    <source>
        <dbReference type="ARBA" id="ARBA00022670"/>
    </source>
</evidence>
<accession>A0A816WYR6</accession>
<evidence type="ECO:0000256" key="3">
    <source>
        <dbReference type="ARBA" id="ARBA00022801"/>
    </source>
</evidence>
<dbReference type="PANTHER" id="PTHR12411">
    <property type="entry name" value="CYSTEINE PROTEASE FAMILY C1-RELATED"/>
    <property type="match status" value="1"/>
</dbReference>
<dbReference type="SUPFAM" id="SSF54001">
    <property type="entry name" value="Cysteine proteinases"/>
    <property type="match status" value="1"/>
</dbReference>
<keyword evidence="3" id="KW-0378">Hydrolase</keyword>
<evidence type="ECO:0000256" key="1">
    <source>
        <dbReference type="ARBA" id="ARBA00008455"/>
    </source>
</evidence>
<evidence type="ECO:0000256" key="4">
    <source>
        <dbReference type="ARBA" id="ARBA00022807"/>
    </source>
</evidence>
<evidence type="ECO:0000313" key="7">
    <source>
        <dbReference type="EMBL" id="CAF2140336.1"/>
    </source>
</evidence>
<gene>
    <name evidence="7" type="ORF">DARMORV10_A02P20530.1</name>
</gene>
<dbReference type="Proteomes" id="UP001295469">
    <property type="component" value="Chromosome A02"/>
</dbReference>
<dbReference type="InterPro" id="IPR038765">
    <property type="entry name" value="Papain-like_cys_pep_sf"/>
</dbReference>
<dbReference type="Pfam" id="PF00112">
    <property type="entry name" value="Peptidase_C1"/>
    <property type="match status" value="1"/>
</dbReference>
<dbReference type="SMART" id="SM00645">
    <property type="entry name" value="Pept_C1"/>
    <property type="match status" value="1"/>
</dbReference>
<dbReference type="InterPro" id="IPR000668">
    <property type="entry name" value="Peptidase_C1A_C"/>
</dbReference>
<feature type="domain" description="Peptidase C1A papain C-terminal" evidence="6">
    <location>
        <begin position="357"/>
        <end position="574"/>
    </location>
</feature>